<dbReference type="EMBL" id="PSZM01000006">
    <property type="protein sequence ID" value="PQL94733.1"/>
    <property type="molecule type" value="Genomic_DNA"/>
</dbReference>
<organism evidence="1 2">
    <name type="scientific">Apibacter adventoris</name>
    <dbReference type="NCBI Taxonomy" id="1679466"/>
    <lineage>
        <taxon>Bacteria</taxon>
        <taxon>Pseudomonadati</taxon>
        <taxon>Bacteroidota</taxon>
        <taxon>Flavobacteriia</taxon>
        <taxon>Flavobacteriales</taxon>
        <taxon>Weeksellaceae</taxon>
        <taxon>Apibacter</taxon>
    </lineage>
</organism>
<sequence>MAEDDYFKTSSITTNIELDVSKDYKSTQIFDAHSFDVEKPEILERNIDSGKIRKINKIK</sequence>
<evidence type="ECO:0000313" key="2">
    <source>
        <dbReference type="Proteomes" id="UP000238042"/>
    </source>
</evidence>
<proteinExistence type="predicted"/>
<comment type="caution">
    <text evidence="1">The sequence shown here is derived from an EMBL/GenBank/DDBJ whole genome shotgun (WGS) entry which is preliminary data.</text>
</comment>
<dbReference type="AlphaFoldDB" id="A0A2S8AFJ9"/>
<accession>A0A2S8AFJ9</accession>
<protein>
    <submittedName>
        <fullName evidence="1">Uncharacterized protein</fullName>
    </submittedName>
</protein>
<dbReference type="RefSeq" id="WP_105245956.1">
    <property type="nucleotide sequence ID" value="NZ_PSZM01000006.1"/>
</dbReference>
<dbReference type="Proteomes" id="UP000238042">
    <property type="component" value="Unassembled WGS sequence"/>
</dbReference>
<gene>
    <name evidence="1" type="ORF">C4S77_02860</name>
</gene>
<keyword evidence="2" id="KW-1185">Reference proteome</keyword>
<evidence type="ECO:0000313" key="1">
    <source>
        <dbReference type="EMBL" id="PQL94733.1"/>
    </source>
</evidence>
<reference evidence="1 2" key="1">
    <citation type="submission" date="2018-02" db="EMBL/GenBank/DDBJ databases">
        <title>Genome sequences of Apibacter spp., gut symbionts of Asian honey bees.</title>
        <authorList>
            <person name="Kwong W.K."/>
            <person name="Steele M.I."/>
            <person name="Moran N.A."/>
        </authorList>
    </citation>
    <scope>NUCLEOTIDE SEQUENCE [LARGE SCALE GENOMIC DNA]</scope>
    <source>
        <strain evidence="2">wkB301</strain>
    </source>
</reference>
<name>A0A2S8AFJ9_9FLAO</name>